<reference evidence="1" key="1">
    <citation type="submission" date="2021-01" db="EMBL/GenBank/DDBJ databases">
        <authorList>
            <person name="Zahm M."/>
            <person name="Roques C."/>
            <person name="Cabau C."/>
            <person name="Klopp C."/>
            <person name="Donnadieu C."/>
            <person name="Jouanno E."/>
            <person name="Lampietro C."/>
            <person name="Louis A."/>
            <person name="Herpin A."/>
            <person name="Echchiki A."/>
            <person name="Berthelot C."/>
            <person name="Parey E."/>
            <person name="Roest-Crollius H."/>
            <person name="Braasch I."/>
            <person name="Postlethwait J."/>
            <person name="Bobe J."/>
            <person name="Montfort J."/>
            <person name="Bouchez O."/>
            <person name="Begum T."/>
            <person name="Mejri S."/>
            <person name="Adams A."/>
            <person name="Chen W.-J."/>
            <person name="Guiguen Y."/>
        </authorList>
    </citation>
    <scope>NUCLEOTIDE SEQUENCE</scope>
    <source>
        <strain evidence="1">YG-15Mar2019-1</strain>
        <tissue evidence="1">Brain</tissue>
    </source>
</reference>
<dbReference type="Proteomes" id="UP001046870">
    <property type="component" value="Chromosome 4"/>
</dbReference>
<organism evidence="1 2">
    <name type="scientific">Megalops atlanticus</name>
    <name type="common">Tarpon</name>
    <name type="synonym">Clupea gigantea</name>
    <dbReference type="NCBI Taxonomy" id="7932"/>
    <lineage>
        <taxon>Eukaryota</taxon>
        <taxon>Metazoa</taxon>
        <taxon>Chordata</taxon>
        <taxon>Craniata</taxon>
        <taxon>Vertebrata</taxon>
        <taxon>Euteleostomi</taxon>
        <taxon>Actinopterygii</taxon>
        <taxon>Neopterygii</taxon>
        <taxon>Teleostei</taxon>
        <taxon>Elopiformes</taxon>
        <taxon>Megalopidae</taxon>
        <taxon>Megalops</taxon>
    </lineage>
</organism>
<dbReference type="AlphaFoldDB" id="A0A9D3Q968"/>
<evidence type="ECO:0000313" key="2">
    <source>
        <dbReference type="Proteomes" id="UP001046870"/>
    </source>
</evidence>
<name>A0A9D3Q968_MEGAT</name>
<protein>
    <submittedName>
        <fullName evidence="1">Uncharacterized protein</fullName>
    </submittedName>
</protein>
<accession>A0A9D3Q968</accession>
<proteinExistence type="predicted"/>
<comment type="caution">
    <text evidence="1">The sequence shown here is derived from an EMBL/GenBank/DDBJ whole genome shotgun (WGS) entry which is preliminary data.</text>
</comment>
<sequence length="124" mass="13425">MLNLFRTRESEEQSEAIVGQIQKNDKLLDSSPAAHNTDIHSSLYDSGIEAKPPMTAKSLSRRQVFAQTIQPPQTQPGQAAPSRSVLSGAGNQLDLVLMKNCAMSNLMDITAVALLPMANRLPPL</sequence>
<dbReference type="EMBL" id="JAFDVH010000004">
    <property type="protein sequence ID" value="KAG7481549.1"/>
    <property type="molecule type" value="Genomic_DNA"/>
</dbReference>
<evidence type="ECO:0000313" key="1">
    <source>
        <dbReference type="EMBL" id="KAG7481549.1"/>
    </source>
</evidence>
<keyword evidence="2" id="KW-1185">Reference proteome</keyword>
<gene>
    <name evidence="1" type="ORF">MATL_G00068260</name>
</gene>